<feature type="region of interest" description="Disordered" evidence="6">
    <location>
        <begin position="1"/>
        <end position="47"/>
    </location>
</feature>
<dbReference type="PANTHER" id="PTHR43791">
    <property type="entry name" value="PERMEASE-RELATED"/>
    <property type="match status" value="1"/>
</dbReference>
<dbReference type="Proteomes" id="UP000070501">
    <property type="component" value="Unassembled WGS sequence"/>
</dbReference>
<dbReference type="GO" id="GO:0022857">
    <property type="term" value="F:transmembrane transporter activity"/>
    <property type="evidence" value="ECO:0007669"/>
    <property type="project" value="InterPro"/>
</dbReference>
<evidence type="ECO:0000256" key="7">
    <source>
        <dbReference type="SAM" id="Phobius"/>
    </source>
</evidence>
<evidence type="ECO:0000256" key="3">
    <source>
        <dbReference type="ARBA" id="ARBA00022692"/>
    </source>
</evidence>
<gene>
    <name evidence="9" type="ORF">Micbo1qcDRAFT_215851</name>
</gene>
<keyword evidence="2" id="KW-0813">Transport</keyword>
<feature type="transmembrane region" description="Helical" evidence="7">
    <location>
        <begin position="386"/>
        <end position="409"/>
    </location>
</feature>
<dbReference type="OrthoDB" id="2962993at2759"/>
<proteinExistence type="predicted"/>
<feature type="transmembrane region" description="Helical" evidence="7">
    <location>
        <begin position="362"/>
        <end position="380"/>
    </location>
</feature>
<feature type="compositionally biased region" description="Basic and acidic residues" evidence="6">
    <location>
        <begin position="15"/>
        <end position="24"/>
    </location>
</feature>
<feature type="transmembrane region" description="Helical" evidence="7">
    <location>
        <begin position="453"/>
        <end position="472"/>
    </location>
</feature>
<feature type="transmembrane region" description="Helical" evidence="7">
    <location>
        <begin position="332"/>
        <end position="350"/>
    </location>
</feature>
<feature type="transmembrane region" description="Helical" evidence="7">
    <location>
        <begin position="128"/>
        <end position="146"/>
    </location>
</feature>
<feature type="transmembrane region" description="Helical" evidence="7">
    <location>
        <begin position="224"/>
        <end position="247"/>
    </location>
</feature>
<feature type="transmembrane region" description="Helical" evidence="7">
    <location>
        <begin position="189"/>
        <end position="212"/>
    </location>
</feature>
<feature type="transmembrane region" description="Helical" evidence="7">
    <location>
        <begin position="421"/>
        <end position="441"/>
    </location>
</feature>
<dbReference type="InterPro" id="IPR020846">
    <property type="entry name" value="MFS_dom"/>
</dbReference>
<evidence type="ECO:0000256" key="5">
    <source>
        <dbReference type="ARBA" id="ARBA00023136"/>
    </source>
</evidence>
<dbReference type="InterPro" id="IPR036259">
    <property type="entry name" value="MFS_trans_sf"/>
</dbReference>
<dbReference type="AlphaFoldDB" id="A0A136IRC0"/>
<dbReference type="PANTHER" id="PTHR43791:SF91">
    <property type="entry name" value="MAJOR FACILITATOR SUPERFAMILY (MFS) PROFILE DOMAIN-CONTAINING PROTEIN-RELATED"/>
    <property type="match status" value="1"/>
</dbReference>
<keyword evidence="10" id="KW-1185">Reference proteome</keyword>
<dbReference type="SUPFAM" id="SSF103473">
    <property type="entry name" value="MFS general substrate transporter"/>
    <property type="match status" value="1"/>
</dbReference>
<reference evidence="10" key="1">
    <citation type="submission" date="2016-02" db="EMBL/GenBank/DDBJ databases">
        <title>Draft genome sequence of Microdochium bolleyi, a fungal endophyte of beachgrass.</title>
        <authorList>
            <consortium name="DOE Joint Genome Institute"/>
            <person name="David A.S."/>
            <person name="May G."/>
            <person name="Haridas S."/>
            <person name="Lim J."/>
            <person name="Wang M."/>
            <person name="Labutti K."/>
            <person name="Lipzen A."/>
            <person name="Barry K."/>
            <person name="Grigoriev I.V."/>
        </authorList>
    </citation>
    <scope>NUCLEOTIDE SEQUENCE [LARGE SCALE GENOMIC DNA]</scope>
    <source>
        <strain evidence="10">J235TASD1</strain>
    </source>
</reference>
<feature type="domain" description="Major facilitator superfamily (MFS) profile" evidence="8">
    <location>
        <begin position="62"/>
        <end position="479"/>
    </location>
</feature>
<comment type="subcellular location">
    <subcellularLocation>
        <location evidence="1">Membrane</location>
        <topology evidence="1">Multi-pass membrane protein</topology>
    </subcellularLocation>
</comment>
<protein>
    <submittedName>
        <fullName evidence="9">Major facilitator superfamily domain-containing protein</fullName>
    </submittedName>
</protein>
<sequence length="512" mass="56424">MSAASGFANGPIHDSVFDDKKTPSDSENGTAGTTYQEGTLDGQPPPGEEVEARILKKLDRRIIPMCCWIYLMNFMDRVGIGNARLFGLEEDLGLVGDQYQIAVSILFVTYCLFETPSNLIIKRLQPARYIAGLLFFWGLVASFTGFVNSFGPLVACRLLLGTFEAGLFPGIMLYLTMFYHKKHISLRNAYFYSISAISGAVGGLVAYGIGFMDNDGAGTAGWRAWRWILTINGIPTVLTALVVPLVLPNSPETAKFLTPEDQKNLVYFRSVEIGQTKSGQELHKEDVMAGVKDWKIWALSVAQFCSHSVLYSFSVFLPTIIKGMGQWTDAQVQALTVPVYFVGFVTYLTTAHISDRTQQRGLFCMLGGVVMIVGYVMLIVNHSVALSFTGCFFVAAGLWTGSGAGMAWITVNQPRYGKRAFASGIFITIGNSAGVASPFLFSNATAPTFVPGYAASIGMLALAFCIHLYVHLHFKRMNKRKLEGKEDWRIEGKSEEEIAEMGEDNPRYMYTY</sequence>
<dbReference type="EMBL" id="KQ964262">
    <property type="protein sequence ID" value="KXJ87475.1"/>
    <property type="molecule type" value="Genomic_DNA"/>
</dbReference>
<keyword evidence="4 7" id="KW-1133">Transmembrane helix</keyword>
<feature type="transmembrane region" description="Helical" evidence="7">
    <location>
        <begin position="158"/>
        <end position="177"/>
    </location>
</feature>
<feature type="compositionally biased region" description="Polar residues" evidence="6">
    <location>
        <begin position="25"/>
        <end position="37"/>
    </location>
</feature>
<organism evidence="9 10">
    <name type="scientific">Microdochium bolleyi</name>
    <dbReference type="NCBI Taxonomy" id="196109"/>
    <lineage>
        <taxon>Eukaryota</taxon>
        <taxon>Fungi</taxon>
        <taxon>Dikarya</taxon>
        <taxon>Ascomycota</taxon>
        <taxon>Pezizomycotina</taxon>
        <taxon>Sordariomycetes</taxon>
        <taxon>Xylariomycetidae</taxon>
        <taxon>Xylariales</taxon>
        <taxon>Microdochiaceae</taxon>
        <taxon>Microdochium</taxon>
    </lineage>
</organism>
<name>A0A136IRC0_9PEZI</name>
<keyword evidence="5 7" id="KW-0472">Membrane</keyword>
<dbReference type="InParanoid" id="A0A136IRC0"/>
<dbReference type="FunFam" id="1.20.1250.20:FF:000057">
    <property type="entry name" value="MFS general substrate transporter"/>
    <property type="match status" value="1"/>
</dbReference>
<evidence type="ECO:0000256" key="6">
    <source>
        <dbReference type="SAM" id="MobiDB-lite"/>
    </source>
</evidence>
<dbReference type="FunFam" id="1.20.1250.20:FF:000013">
    <property type="entry name" value="MFS general substrate transporter"/>
    <property type="match status" value="1"/>
</dbReference>
<dbReference type="GO" id="GO:0016020">
    <property type="term" value="C:membrane"/>
    <property type="evidence" value="ECO:0007669"/>
    <property type="project" value="UniProtKB-SubCell"/>
</dbReference>
<dbReference type="Pfam" id="PF07690">
    <property type="entry name" value="MFS_1"/>
    <property type="match status" value="1"/>
</dbReference>
<dbReference type="InterPro" id="IPR011701">
    <property type="entry name" value="MFS"/>
</dbReference>
<evidence type="ECO:0000256" key="1">
    <source>
        <dbReference type="ARBA" id="ARBA00004141"/>
    </source>
</evidence>
<evidence type="ECO:0000313" key="10">
    <source>
        <dbReference type="Proteomes" id="UP000070501"/>
    </source>
</evidence>
<keyword evidence="3 7" id="KW-0812">Transmembrane</keyword>
<evidence type="ECO:0000313" key="9">
    <source>
        <dbReference type="EMBL" id="KXJ87475.1"/>
    </source>
</evidence>
<accession>A0A136IRC0</accession>
<evidence type="ECO:0000256" key="4">
    <source>
        <dbReference type="ARBA" id="ARBA00022989"/>
    </source>
</evidence>
<dbReference type="PROSITE" id="PS50850">
    <property type="entry name" value="MFS"/>
    <property type="match status" value="1"/>
</dbReference>
<evidence type="ECO:0000259" key="8">
    <source>
        <dbReference type="PROSITE" id="PS50850"/>
    </source>
</evidence>
<evidence type="ECO:0000256" key="2">
    <source>
        <dbReference type="ARBA" id="ARBA00022448"/>
    </source>
</evidence>
<dbReference type="Gene3D" id="1.20.1250.20">
    <property type="entry name" value="MFS general substrate transporter like domains"/>
    <property type="match status" value="2"/>
</dbReference>